<dbReference type="InterPro" id="IPR036422">
    <property type="entry name" value="RuBisCO_lsu_N_sf"/>
</dbReference>
<keyword evidence="8" id="KW-1185">Reference proteome</keyword>
<dbReference type="InterPro" id="IPR036376">
    <property type="entry name" value="RuBisCO_lsu_C_sf"/>
</dbReference>
<dbReference type="InterPro" id="IPR020878">
    <property type="entry name" value="RuBisCo_large_chain_AS"/>
</dbReference>
<evidence type="ECO:0000259" key="5">
    <source>
        <dbReference type="Pfam" id="PF00016"/>
    </source>
</evidence>
<dbReference type="Gene3D" id="3.20.20.110">
    <property type="entry name" value="Ribulose bisphosphate carboxylase, large subunit, C-terminal domain"/>
    <property type="match status" value="1"/>
</dbReference>
<dbReference type="PANTHER" id="PTHR42704">
    <property type="entry name" value="RIBULOSE BISPHOSPHATE CARBOXYLASE"/>
    <property type="match status" value="1"/>
</dbReference>
<dbReference type="Gene3D" id="3.30.70.150">
    <property type="entry name" value="RuBisCO large subunit, N-terminal domain"/>
    <property type="match status" value="1"/>
</dbReference>
<dbReference type="GO" id="GO:0016984">
    <property type="term" value="F:ribulose-bisphosphate carboxylase activity"/>
    <property type="evidence" value="ECO:0007669"/>
    <property type="project" value="InterPro"/>
</dbReference>
<comment type="caution">
    <text evidence="7">The sequence shown here is derived from an EMBL/GenBank/DDBJ whole genome shotgun (WGS) entry which is preliminary data.</text>
</comment>
<comment type="similarity">
    <text evidence="4">Belongs to the RuBisCO large chain family.</text>
</comment>
<dbReference type="InterPro" id="IPR000685">
    <property type="entry name" value="RuBisCO_lsu_C"/>
</dbReference>
<dbReference type="Pfam" id="PF00016">
    <property type="entry name" value="RuBisCO_large"/>
    <property type="match status" value="1"/>
</dbReference>
<dbReference type="PROSITE" id="PS00157">
    <property type="entry name" value="RUBISCO_LARGE"/>
    <property type="match status" value="1"/>
</dbReference>
<evidence type="ECO:0000256" key="2">
    <source>
        <dbReference type="ARBA" id="ARBA00022723"/>
    </source>
</evidence>
<dbReference type="Pfam" id="PF02788">
    <property type="entry name" value="RuBisCO_large_N"/>
    <property type="match status" value="1"/>
</dbReference>
<reference evidence="7 8" key="1">
    <citation type="journal article" date="2017" name="Int J Environ Stud">
        <title>Does the Miocene-Pliocene relict legume Oxytropis triphylla form nitrogen-fixing nodules with a combination of bacterial strains?</title>
        <authorList>
            <person name="Safronova V."/>
            <person name="Belimov A."/>
            <person name="Sazanova A."/>
            <person name="Kuznetsova I."/>
            <person name="Popova J."/>
            <person name="Andronov E."/>
            <person name="Verkhozina A."/>
            <person name="Tikhonovich I."/>
        </authorList>
    </citation>
    <scope>NUCLEOTIDE SEQUENCE [LARGE SCALE GENOMIC DNA]</scope>
    <source>
        <strain evidence="7 8">Tri-38</strain>
    </source>
</reference>
<evidence type="ECO:0000256" key="1">
    <source>
        <dbReference type="ARBA" id="ARBA00001946"/>
    </source>
</evidence>
<name>A0A2N9VZT6_9HYPH</name>
<evidence type="ECO:0000259" key="6">
    <source>
        <dbReference type="Pfam" id="PF02788"/>
    </source>
</evidence>
<dbReference type="InterPro" id="IPR017443">
    <property type="entry name" value="RuBisCO_lsu_fd_N"/>
</dbReference>
<dbReference type="SUPFAM" id="SSF51649">
    <property type="entry name" value="RuBisCo, C-terminal domain"/>
    <property type="match status" value="1"/>
</dbReference>
<evidence type="ECO:0000256" key="4">
    <source>
        <dbReference type="RuleBase" id="RU003834"/>
    </source>
</evidence>
<dbReference type="SUPFAM" id="SSF54966">
    <property type="entry name" value="RuBisCO, large subunit, small (N-terminal) domain"/>
    <property type="match status" value="1"/>
</dbReference>
<dbReference type="SFLD" id="SFLDS00014">
    <property type="entry name" value="RuBisCO"/>
    <property type="match status" value="1"/>
</dbReference>
<sequence length="428" mass="46082">MCFGNRREENVDRIYAEYDLETPGDLTDTAAIIAGEQSSGTFMKLAGETEALKEAFGARIESIVETGQFDKPSLPCKIDGTKYTRGKIRLSWSLANMGISLPNVLATVAGNLFELREVSALRLLDVEFPQEFAQKYAGPQAGIAGTRLLTGVSSGPLIGTIIKPSVGLSPADTASLVLELAEGGIDFLKDDELQANGPHCPIADRVQAVMTVLNRFADSTGKKPMYAFNITGEMDEMKRNADLVRDAGGTCVMVGIHSVGLPCVTELRRHTDLPIHGHRNGWGLFSRSPDIGISFIAWQKFWRIAGVDHLHVNGLRNKFSEDGASSIASARQCLTPLFRGAKDFRVMPVFSSGQSAEQVEDTYKALDSTDLIYCAGGGIMGHPQGLAGGISSLREAWQAAVAGVSLEAYSATHPALRAAVETFRPRFS</sequence>
<dbReference type="KEGG" id="pht:BLM14_21745"/>
<dbReference type="InterPro" id="IPR033966">
    <property type="entry name" value="RuBisCO"/>
</dbReference>
<keyword evidence="3" id="KW-0460">Magnesium</keyword>
<dbReference type="OrthoDB" id="9764279at2"/>
<protein>
    <submittedName>
        <fullName evidence="7">Ribulose 1,5-bisphosphate carboxylase</fullName>
    </submittedName>
</protein>
<feature type="domain" description="Ribulose bisphosphate carboxylase large subunit C-terminal" evidence="5">
    <location>
        <begin position="143"/>
        <end position="423"/>
    </location>
</feature>
<organism evidence="7 8">
    <name type="scientific">Phyllobacterium zundukense</name>
    <dbReference type="NCBI Taxonomy" id="1867719"/>
    <lineage>
        <taxon>Bacteria</taxon>
        <taxon>Pseudomonadati</taxon>
        <taxon>Pseudomonadota</taxon>
        <taxon>Alphaproteobacteria</taxon>
        <taxon>Hyphomicrobiales</taxon>
        <taxon>Phyllobacteriaceae</taxon>
        <taxon>Phyllobacterium</taxon>
    </lineage>
</organism>
<dbReference type="Proteomes" id="UP000232163">
    <property type="component" value="Unassembled WGS sequence"/>
</dbReference>
<evidence type="ECO:0000313" key="7">
    <source>
        <dbReference type="EMBL" id="PIO45004.1"/>
    </source>
</evidence>
<dbReference type="PANTHER" id="PTHR42704:SF17">
    <property type="entry name" value="RIBULOSE BISPHOSPHATE CARBOXYLASE LARGE CHAIN"/>
    <property type="match status" value="1"/>
</dbReference>
<evidence type="ECO:0000256" key="3">
    <source>
        <dbReference type="ARBA" id="ARBA00022842"/>
    </source>
</evidence>
<dbReference type="AlphaFoldDB" id="A0A2N9VZT6"/>
<dbReference type="CDD" id="cd08207">
    <property type="entry name" value="RLP_NonPhot"/>
    <property type="match status" value="1"/>
</dbReference>
<feature type="domain" description="Ribulose bisphosphate carboxylase large subunit ferrodoxin-like N-terminal" evidence="6">
    <location>
        <begin position="25"/>
        <end position="132"/>
    </location>
</feature>
<proteinExistence type="inferred from homology"/>
<dbReference type="SFLD" id="SFLDG00301">
    <property type="entry name" value="RuBisCO-like_proteins"/>
    <property type="match status" value="1"/>
</dbReference>
<gene>
    <name evidence="7" type="ORF">B5P45_10105</name>
</gene>
<evidence type="ECO:0000313" key="8">
    <source>
        <dbReference type="Proteomes" id="UP000232163"/>
    </source>
</evidence>
<dbReference type="GO" id="GO:0000287">
    <property type="term" value="F:magnesium ion binding"/>
    <property type="evidence" value="ECO:0007669"/>
    <property type="project" value="InterPro"/>
</dbReference>
<comment type="cofactor">
    <cofactor evidence="1">
        <name>Mg(2+)</name>
        <dbReference type="ChEBI" id="CHEBI:18420"/>
    </cofactor>
</comment>
<keyword evidence="2" id="KW-0479">Metal-binding</keyword>
<dbReference type="GO" id="GO:0015977">
    <property type="term" value="P:carbon fixation"/>
    <property type="evidence" value="ECO:0007669"/>
    <property type="project" value="InterPro"/>
</dbReference>
<dbReference type="EMBL" id="MZMT01000025">
    <property type="protein sequence ID" value="PIO45004.1"/>
    <property type="molecule type" value="Genomic_DNA"/>
</dbReference>
<accession>A0A2N9VZT6</accession>